<protein>
    <submittedName>
        <fullName evidence="1">Uncharacterized protein</fullName>
    </submittedName>
</protein>
<accession>A0A1W1C7J5</accession>
<gene>
    <name evidence="1" type="ORF">MNB_SV-14-243</name>
</gene>
<name>A0A1W1C7J5_9ZZZZ</name>
<sequence length="170" mass="19244">MRLLLSTLLLVLSLNAQSGILNIKWPKPNPQQQKPSTPYPSVLTKGIKNTRLPVYIPSSFAYDKNMIVVVNNNFYTISFILQGATLMVSGDRTFQDTISNSNSDLQKIMKPSPAVEFTQEEGMMSANFNRHGANYELLIECDKPKIDKRCKEDTFLRKIYNKLIMVGGRP</sequence>
<dbReference type="EMBL" id="FPHN01000131">
    <property type="protein sequence ID" value="SFV61737.1"/>
    <property type="molecule type" value="Genomic_DNA"/>
</dbReference>
<proteinExistence type="predicted"/>
<evidence type="ECO:0000313" key="1">
    <source>
        <dbReference type="EMBL" id="SFV61737.1"/>
    </source>
</evidence>
<dbReference type="AlphaFoldDB" id="A0A1W1C7J5"/>
<organism evidence="1">
    <name type="scientific">hydrothermal vent metagenome</name>
    <dbReference type="NCBI Taxonomy" id="652676"/>
    <lineage>
        <taxon>unclassified sequences</taxon>
        <taxon>metagenomes</taxon>
        <taxon>ecological metagenomes</taxon>
    </lineage>
</organism>
<reference evidence="1" key="1">
    <citation type="submission" date="2016-10" db="EMBL/GenBank/DDBJ databases">
        <authorList>
            <person name="de Groot N.N."/>
        </authorList>
    </citation>
    <scope>NUCLEOTIDE SEQUENCE</scope>
</reference>